<feature type="signal peptide" evidence="3">
    <location>
        <begin position="1"/>
        <end position="23"/>
    </location>
</feature>
<dbReference type="InterPro" id="IPR037120">
    <property type="entry name" value="Haem_peroxidase_sf_animal"/>
</dbReference>
<dbReference type="PRINTS" id="PR00457">
    <property type="entry name" value="ANPEROXIDASE"/>
</dbReference>
<dbReference type="GO" id="GO:0004601">
    <property type="term" value="F:peroxidase activity"/>
    <property type="evidence" value="ECO:0007669"/>
    <property type="project" value="UniProtKB-KW"/>
</dbReference>
<feature type="binding site" description="axial binding residue" evidence="2">
    <location>
        <position position="442"/>
    </location>
    <ligand>
        <name>heme b</name>
        <dbReference type="ChEBI" id="CHEBI:60344"/>
    </ligand>
    <ligandPart>
        <name>Fe</name>
        <dbReference type="ChEBI" id="CHEBI:18248"/>
    </ligandPart>
</feature>
<keyword evidence="5" id="KW-1185">Reference proteome</keyword>
<comment type="caution">
    <text evidence="4">The sequence shown here is derived from an EMBL/GenBank/DDBJ whole genome shotgun (WGS) entry which is preliminary data.</text>
</comment>
<accession>A0A8X7C119</accession>
<dbReference type="InterPro" id="IPR019791">
    <property type="entry name" value="Haem_peroxidase_animal"/>
</dbReference>
<organism evidence="4 5">
    <name type="scientific">Trichonephila inaurata madagascariensis</name>
    <dbReference type="NCBI Taxonomy" id="2747483"/>
    <lineage>
        <taxon>Eukaryota</taxon>
        <taxon>Metazoa</taxon>
        <taxon>Ecdysozoa</taxon>
        <taxon>Arthropoda</taxon>
        <taxon>Chelicerata</taxon>
        <taxon>Arachnida</taxon>
        <taxon>Araneae</taxon>
        <taxon>Araneomorphae</taxon>
        <taxon>Entelegynae</taxon>
        <taxon>Araneoidea</taxon>
        <taxon>Nephilidae</taxon>
        <taxon>Trichonephila</taxon>
        <taxon>Trichonephila inaurata</taxon>
    </lineage>
</organism>
<dbReference type="SUPFAM" id="SSF48113">
    <property type="entry name" value="Heme-dependent peroxidases"/>
    <property type="match status" value="1"/>
</dbReference>
<keyword evidence="2" id="KW-0408">Iron</keyword>
<dbReference type="PROSITE" id="PS50292">
    <property type="entry name" value="PEROXIDASE_3"/>
    <property type="match status" value="1"/>
</dbReference>
<dbReference type="OrthoDB" id="6426378at2759"/>
<feature type="chain" id="PRO_5036485732" evidence="3">
    <location>
        <begin position="24"/>
        <end position="466"/>
    </location>
</feature>
<dbReference type="Proteomes" id="UP000886998">
    <property type="component" value="Unassembled WGS sequence"/>
</dbReference>
<keyword evidence="1" id="KW-0560">Oxidoreductase</keyword>
<dbReference type="AlphaFoldDB" id="A0A8X7C119"/>
<dbReference type="GO" id="GO:0020037">
    <property type="term" value="F:heme binding"/>
    <property type="evidence" value="ECO:0007669"/>
    <property type="project" value="InterPro"/>
</dbReference>
<keyword evidence="1" id="KW-0575">Peroxidase</keyword>
<evidence type="ECO:0000256" key="1">
    <source>
        <dbReference type="ARBA" id="ARBA00022559"/>
    </source>
</evidence>
<dbReference type="InterPro" id="IPR010255">
    <property type="entry name" value="Haem_peroxidase_sf"/>
</dbReference>
<evidence type="ECO:0000256" key="3">
    <source>
        <dbReference type="SAM" id="SignalP"/>
    </source>
</evidence>
<keyword evidence="3" id="KW-0732">Signal</keyword>
<evidence type="ECO:0000256" key="2">
    <source>
        <dbReference type="PIRSR" id="PIRSR619791-2"/>
    </source>
</evidence>
<reference evidence="4" key="1">
    <citation type="submission" date="2020-08" db="EMBL/GenBank/DDBJ databases">
        <title>Multicomponent nature underlies the extraordinary mechanical properties of spider dragline silk.</title>
        <authorList>
            <person name="Kono N."/>
            <person name="Nakamura H."/>
            <person name="Mori M."/>
            <person name="Yoshida Y."/>
            <person name="Ohtoshi R."/>
            <person name="Malay A.D."/>
            <person name="Moran D.A.P."/>
            <person name="Tomita M."/>
            <person name="Numata K."/>
            <person name="Arakawa K."/>
        </authorList>
    </citation>
    <scope>NUCLEOTIDE SEQUENCE</scope>
</reference>
<keyword evidence="2" id="KW-0349">Heme</keyword>
<dbReference type="GO" id="GO:0006979">
    <property type="term" value="P:response to oxidative stress"/>
    <property type="evidence" value="ECO:0007669"/>
    <property type="project" value="InterPro"/>
</dbReference>
<keyword evidence="2" id="KW-0479">Metal-binding</keyword>
<dbReference type="EMBL" id="BMAV01008046">
    <property type="protein sequence ID" value="GFY51390.1"/>
    <property type="molecule type" value="Genomic_DNA"/>
</dbReference>
<dbReference type="Pfam" id="PF03098">
    <property type="entry name" value="An_peroxidase"/>
    <property type="match status" value="1"/>
</dbReference>
<evidence type="ECO:0000313" key="4">
    <source>
        <dbReference type="EMBL" id="GFY51390.1"/>
    </source>
</evidence>
<evidence type="ECO:0000313" key="5">
    <source>
        <dbReference type="Proteomes" id="UP000886998"/>
    </source>
</evidence>
<sequence>MLKYLVVTATLLTLGQPVSYSNSRPTPLNPNYSSDCALVVMSEHKRRSDTSLKGIRYFANFIPGLKVAGTGEYGDICITYEDINQAVFEARSKIGEVPKEIYELSSVYPEYEHIAVPAEIIIETTRILAHRFSLSRDTIVHALPRIDTSKTSIKEICPTFLKPVKCELSRYRTLTGMCNNLEHPSWGSARSAMVRYLPPEYADAYLDFFCPNLFKTPILFTAIQEPRKSVDGSELPSARIVSFMMHHDVSEHHSHINILLVFWGQMVDHDMTLAAQTVDHEKQDIECCKFPPEHQHPNCMNIKVPADDPFYKYFKRQCLDFARIYAGPKPGCKLGDERVNEQLMLTVMHTMWMREHNRLVDILAHVNPHWDDETVYQEARHIVAAEIQHITINQFLPMVIGRQTVAKYGLEPEKHGYYDGYSPKVNAGIRAAFQSAAFRFGHSLLPDVIERYNKFHEKIGDLNNIV</sequence>
<dbReference type="PANTHER" id="PTHR11475:SF106">
    <property type="entry name" value="CURLY SU"/>
    <property type="match status" value="1"/>
</dbReference>
<gene>
    <name evidence="4" type="primary">Pxn</name>
    <name evidence="4" type="ORF">TNIN_470751</name>
</gene>
<protein>
    <submittedName>
        <fullName evidence="4">Peroxidasin</fullName>
    </submittedName>
</protein>
<proteinExistence type="predicted"/>
<dbReference type="GO" id="GO:0046872">
    <property type="term" value="F:metal ion binding"/>
    <property type="evidence" value="ECO:0007669"/>
    <property type="project" value="UniProtKB-KW"/>
</dbReference>
<name>A0A8X7C119_9ARAC</name>
<dbReference type="PANTHER" id="PTHR11475">
    <property type="entry name" value="OXIDASE/PEROXIDASE"/>
    <property type="match status" value="1"/>
</dbReference>
<dbReference type="Gene3D" id="1.10.640.10">
    <property type="entry name" value="Haem peroxidase domain superfamily, animal type"/>
    <property type="match status" value="2"/>
</dbReference>